<proteinExistence type="predicted"/>
<evidence type="ECO:0000313" key="3">
    <source>
        <dbReference type="Proteomes" id="UP000801864"/>
    </source>
</evidence>
<evidence type="ECO:0000256" key="1">
    <source>
        <dbReference type="SAM" id="MobiDB-lite"/>
    </source>
</evidence>
<dbReference type="EMBL" id="QLNT01000003">
    <property type="protein sequence ID" value="KAF3075755.1"/>
    <property type="molecule type" value="Genomic_DNA"/>
</dbReference>
<accession>A0A9P4XNL2</accession>
<feature type="region of interest" description="Disordered" evidence="1">
    <location>
        <begin position="22"/>
        <end position="49"/>
    </location>
</feature>
<name>A0A9P4XNL2_9HYPO</name>
<feature type="compositionally biased region" description="Polar residues" evidence="1">
    <location>
        <begin position="35"/>
        <end position="44"/>
    </location>
</feature>
<organism evidence="2 3">
    <name type="scientific">Trichoderma lentiforme</name>
    <dbReference type="NCBI Taxonomy" id="1567552"/>
    <lineage>
        <taxon>Eukaryota</taxon>
        <taxon>Fungi</taxon>
        <taxon>Dikarya</taxon>
        <taxon>Ascomycota</taxon>
        <taxon>Pezizomycotina</taxon>
        <taxon>Sordariomycetes</taxon>
        <taxon>Hypocreomycetidae</taxon>
        <taxon>Hypocreales</taxon>
        <taxon>Hypocreaceae</taxon>
        <taxon>Trichoderma</taxon>
    </lineage>
</organism>
<sequence length="60" mass="7180">MVGLRGRFYRIDHANRDCESFEPVEATAQRDDNRWTASEQSPGRKSSMDRRWFRWADDES</sequence>
<dbReference type="AlphaFoldDB" id="A0A9P4XNL2"/>
<dbReference type="Proteomes" id="UP000801864">
    <property type="component" value="Unassembled WGS sequence"/>
</dbReference>
<protein>
    <submittedName>
        <fullName evidence="2">Uncharacterized protein</fullName>
    </submittedName>
</protein>
<keyword evidence="3" id="KW-1185">Reference proteome</keyword>
<comment type="caution">
    <text evidence="2">The sequence shown here is derived from an EMBL/GenBank/DDBJ whole genome shotgun (WGS) entry which is preliminary data.</text>
</comment>
<gene>
    <name evidence="2" type="ORF">CFAM422_002026</name>
</gene>
<evidence type="ECO:0000313" key="2">
    <source>
        <dbReference type="EMBL" id="KAF3075755.1"/>
    </source>
</evidence>
<reference evidence="2 3" key="1">
    <citation type="submission" date="2018-06" db="EMBL/GenBank/DDBJ databases">
        <title>Genome analysis of cellulolytic fungus Trichoderma lentiforme CFAM-422.</title>
        <authorList>
            <person name="Steindorff A.S."/>
            <person name="Formighieri E.F."/>
            <person name="Midorikawa G.E.O."/>
            <person name="Tamietti M.S."/>
            <person name="Ramos E.Z."/>
            <person name="Silva A.S."/>
            <person name="Bon E.P.S."/>
            <person name="Mendes T.D."/>
            <person name="Damaso M.C.T."/>
            <person name="Favaro L.C.L."/>
        </authorList>
    </citation>
    <scope>NUCLEOTIDE SEQUENCE [LARGE SCALE GENOMIC DNA]</scope>
    <source>
        <strain evidence="2 3">CFAM-422</strain>
    </source>
</reference>